<dbReference type="EMBL" id="MCFG01000568">
    <property type="protein sequence ID" value="ORX63962.1"/>
    <property type="molecule type" value="Genomic_DNA"/>
</dbReference>
<feature type="compositionally biased region" description="Low complexity" evidence="1">
    <location>
        <begin position="471"/>
        <end position="499"/>
    </location>
</feature>
<feature type="region of interest" description="Disordered" evidence="1">
    <location>
        <begin position="74"/>
        <end position="124"/>
    </location>
</feature>
<evidence type="ECO:0000313" key="3">
    <source>
        <dbReference type="Proteomes" id="UP000193944"/>
    </source>
</evidence>
<feature type="compositionally biased region" description="Low complexity" evidence="1">
    <location>
        <begin position="423"/>
        <end position="449"/>
    </location>
</feature>
<feature type="compositionally biased region" description="Low complexity" evidence="1">
    <location>
        <begin position="265"/>
        <end position="287"/>
    </location>
</feature>
<keyword evidence="3" id="KW-1185">Reference proteome</keyword>
<sequence>MEYSIQNDSISVPQMPSSMTNIKPSPKVIPGSPSSQSMTTPKLQYQNKISTPNLQYQRKNSTPTIIYQNKSYLSSRSPVVGSPPDFSPSSNTKSPKVHNIKNGLNINTRTPVIPSSSSQSKSPVAGSRFNVVYNSKDYVQPRIRRGVSEKNIKLSANDDLIYDTQKVSKNNNSPLFIKDGNLISSSYQVSSSTSYMNNNENYPLRSESVKSTSTFKSRNLYETTNGSIDNNGTYFDAEPYVLSDSDDEYLNGQINDEALEKYTDSYSDSDIVSPTSSSFFESSPPKSMTKLYRENSNLFKGKNKPLNRSESSSSNRRKFSNGSLKTYESDRENSSKPGDTSGTKNFYRSRSRSNSRNDVNAIPNTYFRSRSNSRPDINVDLPSSSGYRPRSNSKPEIAINYSGSRSRSNSNMKLEALSSITGNSNNNNNNNSTSTSNNNDSQKSYTTTRSRSHSRSEQRSKSKSRSESRSVSRTRQRSNSQTQTAVTSKLSSNKLSTSNVNNINSLFNYTSMKSSINSPEHSPSSYSSDFSAGSFSDKELLYAPSPSLTHSQSVSAISNNNTNIYSSNIKPSITDNQLLSTSHTNKGKSKFINYSNVNSYSSHHLYSSSSQSKIPLSTKVSKSSLDPSQQSYNSMKNIAPCFPEGIMRNRSHSNSQVNSYTSLVNRARSYSNNIVSSKSPSPFSKPAQTIVNSNLSNQLDTSLKSKLNDSSSPTLPRSSSD</sequence>
<feature type="compositionally biased region" description="Low complexity" evidence="1">
    <location>
        <begin position="676"/>
        <end position="686"/>
    </location>
</feature>
<dbReference type="STRING" id="1754192.A0A1Y1VRP4"/>
<gene>
    <name evidence="2" type="ORF">BCR32DRAFT_133425</name>
</gene>
<reference evidence="2 3" key="1">
    <citation type="submission" date="2016-08" db="EMBL/GenBank/DDBJ databases">
        <title>A Parts List for Fungal Cellulosomes Revealed by Comparative Genomics.</title>
        <authorList>
            <consortium name="DOE Joint Genome Institute"/>
            <person name="Haitjema C.H."/>
            <person name="Gilmore S.P."/>
            <person name="Henske J.K."/>
            <person name="Solomon K.V."/>
            <person name="De Groot R."/>
            <person name="Kuo A."/>
            <person name="Mondo S.J."/>
            <person name="Salamov A.A."/>
            <person name="Labutti K."/>
            <person name="Zhao Z."/>
            <person name="Chiniquy J."/>
            <person name="Barry K."/>
            <person name="Brewer H.M."/>
            <person name="Purvine S.O."/>
            <person name="Wright A.T."/>
            <person name="Boxma B."/>
            <person name="Van Alen T."/>
            <person name="Hackstein J.H."/>
            <person name="Baker S.E."/>
            <person name="Grigoriev I.V."/>
            <person name="O'Malley M.A."/>
        </authorList>
    </citation>
    <scope>NUCLEOTIDE SEQUENCE [LARGE SCALE GENOMIC DNA]</scope>
    <source>
        <strain evidence="2 3">S4</strain>
    </source>
</reference>
<organism evidence="2 3">
    <name type="scientific">Anaeromyces robustus</name>
    <dbReference type="NCBI Taxonomy" id="1754192"/>
    <lineage>
        <taxon>Eukaryota</taxon>
        <taxon>Fungi</taxon>
        <taxon>Fungi incertae sedis</taxon>
        <taxon>Chytridiomycota</taxon>
        <taxon>Chytridiomycota incertae sedis</taxon>
        <taxon>Neocallimastigomycetes</taxon>
        <taxon>Neocallimastigales</taxon>
        <taxon>Neocallimastigaceae</taxon>
        <taxon>Anaeromyces</taxon>
    </lineage>
</organism>
<feature type="compositionally biased region" description="Polar residues" evidence="1">
    <location>
        <begin position="1"/>
        <end position="23"/>
    </location>
</feature>
<dbReference type="Proteomes" id="UP000193944">
    <property type="component" value="Unassembled WGS sequence"/>
</dbReference>
<proteinExistence type="predicted"/>
<accession>A0A1Y1VRP4</accession>
<feature type="compositionally biased region" description="Polar residues" evidence="1">
    <location>
        <begin position="102"/>
        <end position="114"/>
    </location>
</feature>
<feature type="compositionally biased region" description="Basic and acidic residues" evidence="1">
    <location>
        <begin position="454"/>
        <end position="470"/>
    </location>
</feature>
<reference evidence="2 3" key="2">
    <citation type="submission" date="2016-08" db="EMBL/GenBank/DDBJ databases">
        <title>Pervasive Adenine N6-methylation of Active Genes in Fungi.</title>
        <authorList>
            <consortium name="DOE Joint Genome Institute"/>
            <person name="Mondo S.J."/>
            <person name="Dannebaum R.O."/>
            <person name="Kuo R.C."/>
            <person name="Labutti K."/>
            <person name="Haridas S."/>
            <person name="Kuo A."/>
            <person name="Salamov A."/>
            <person name="Ahrendt S.R."/>
            <person name="Lipzen A."/>
            <person name="Sullivan W."/>
            <person name="Andreopoulos W.B."/>
            <person name="Clum A."/>
            <person name="Lindquist E."/>
            <person name="Daum C."/>
            <person name="Ramamoorthy G.K."/>
            <person name="Gryganskyi A."/>
            <person name="Culley D."/>
            <person name="Magnuson J.K."/>
            <person name="James T.Y."/>
            <person name="O'Malley M.A."/>
            <person name="Stajich J.E."/>
            <person name="Spatafora J.W."/>
            <person name="Visel A."/>
            <person name="Grigoriev I.V."/>
        </authorList>
    </citation>
    <scope>NUCLEOTIDE SEQUENCE [LARGE SCALE GENOMIC DNA]</scope>
    <source>
        <strain evidence="2 3">S4</strain>
    </source>
</reference>
<evidence type="ECO:0000256" key="1">
    <source>
        <dbReference type="SAM" id="MobiDB-lite"/>
    </source>
</evidence>
<feature type="region of interest" description="Disordered" evidence="1">
    <location>
        <begin position="265"/>
        <end position="499"/>
    </location>
</feature>
<feature type="compositionally biased region" description="Polar residues" evidence="1">
    <location>
        <begin position="362"/>
        <end position="394"/>
    </location>
</feature>
<protein>
    <submittedName>
        <fullName evidence="2">Uncharacterized protein</fullName>
    </submittedName>
</protein>
<dbReference type="OrthoDB" id="10615847at2759"/>
<dbReference type="AlphaFoldDB" id="A0A1Y1VRP4"/>
<evidence type="ECO:0000313" key="2">
    <source>
        <dbReference type="EMBL" id="ORX63962.1"/>
    </source>
</evidence>
<comment type="caution">
    <text evidence="2">The sequence shown here is derived from an EMBL/GenBank/DDBJ whole genome shotgun (WGS) entry which is preliminary data.</text>
</comment>
<feature type="compositionally biased region" description="Polar residues" evidence="1">
    <location>
        <begin position="335"/>
        <end position="346"/>
    </location>
</feature>
<feature type="region of interest" description="Disordered" evidence="1">
    <location>
        <begin position="1"/>
        <end position="44"/>
    </location>
</feature>
<feature type="compositionally biased region" description="Low complexity" evidence="1">
    <location>
        <begin position="710"/>
        <end position="721"/>
    </location>
</feature>
<feature type="region of interest" description="Disordered" evidence="1">
    <location>
        <begin position="673"/>
        <end position="721"/>
    </location>
</feature>
<feature type="compositionally biased region" description="Polar residues" evidence="1">
    <location>
        <begin position="32"/>
        <end position="44"/>
    </location>
</feature>
<name>A0A1Y1VRP4_9FUNG</name>
<feature type="compositionally biased region" description="Polar residues" evidence="1">
    <location>
        <begin position="687"/>
        <end position="709"/>
    </location>
</feature>
<feature type="compositionally biased region" description="Low complexity" evidence="1">
    <location>
        <begin position="402"/>
        <end position="411"/>
    </location>
</feature>